<dbReference type="Pfam" id="PF00151">
    <property type="entry name" value="Lipase"/>
    <property type="match status" value="1"/>
</dbReference>
<dbReference type="PRINTS" id="PR00821">
    <property type="entry name" value="TAGLIPASE"/>
</dbReference>
<dbReference type="CDD" id="cd00707">
    <property type="entry name" value="Pancreat_lipase_like"/>
    <property type="match status" value="1"/>
</dbReference>
<sequence length="363" mass="40446">MEFISLEGILLGQIFITYANCFNVADMQFIDPNYGRTWMFIPDESGNPNFVNLVKPRSSTRQEVMFDDPDEKISFWLYNKDNPTEPLLLKVTGNGHLEDFALHKAYDGSKPTKFIIHGWKNNLNNDIIQVIKDAYLKEDLDYNIVGVDWSEMAGDNNYLRSASATKDVGRNVACVINHMVVNNGADLKNFHVIGHSLGAHTAGYAGSFVKSLRKDKVDRITGLDPAYPAFHDASKTSDVLDPSDADFVDVIHTCSGILGHNANLGHADFYPNGGKAMQPGCDIRSDVFGACSHGRSYRYFAESITTKNGFMSMECGSWDDYSRKICNEDPIPMGDSIPRTANGTYFLETASGPEFAKYTKIFY</sequence>
<dbReference type="Proteomes" id="UP001153620">
    <property type="component" value="Chromosome 2"/>
</dbReference>
<dbReference type="Gene3D" id="3.40.50.1820">
    <property type="entry name" value="alpha/beta hydrolase"/>
    <property type="match status" value="1"/>
</dbReference>
<reference evidence="6" key="1">
    <citation type="submission" date="2022-01" db="EMBL/GenBank/DDBJ databases">
        <authorList>
            <person name="King R."/>
        </authorList>
    </citation>
    <scope>NUCLEOTIDE SEQUENCE</scope>
</reference>
<dbReference type="OrthoDB" id="199913at2759"/>
<dbReference type="EMBL" id="OU895878">
    <property type="protein sequence ID" value="CAG9805164.1"/>
    <property type="molecule type" value="Genomic_DNA"/>
</dbReference>
<dbReference type="AlphaFoldDB" id="A0A9N9RX23"/>
<dbReference type="FunFam" id="3.40.50.1820:FF:000076">
    <property type="entry name" value="phospholipase A1"/>
    <property type="match status" value="1"/>
</dbReference>
<dbReference type="PANTHER" id="PTHR11610:SF173">
    <property type="entry name" value="LIPASE DOMAIN-CONTAINING PROTEIN-RELATED"/>
    <property type="match status" value="1"/>
</dbReference>
<dbReference type="GO" id="GO:0016042">
    <property type="term" value="P:lipid catabolic process"/>
    <property type="evidence" value="ECO:0007669"/>
    <property type="project" value="TreeGrafter"/>
</dbReference>
<accession>A0A9N9RX23</accession>
<evidence type="ECO:0000313" key="6">
    <source>
        <dbReference type="EMBL" id="CAG9805164.1"/>
    </source>
</evidence>
<organism evidence="6 7">
    <name type="scientific">Chironomus riparius</name>
    <dbReference type="NCBI Taxonomy" id="315576"/>
    <lineage>
        <taxon>Eukaryota</taxon>
        <taxon>Metazoa</taxon>
        <taxon>Ecdysozoa</taxon>
        <taxon>Arthropoda</taxon>
        <taxon>Hexapoda</taxon>
        <taxon>Insecta</taxon>
        <taxon>Pterygota</taxon>
        <taxon>Neoptera</taxon>
        <taxon>Endopterygota</taxon>
        <taxon>Diptera</taxon>
        <taxon>Nematocera</taxon>
        <taxon>Chironomoidea</taxon>
        <taxon>Chironomidae</taxon>
        <taxon>Chironominae</taxon>
        <taxon>Chironomus</taxon>
    </lineage>
</organism>
<dbReference type="InterPro" id="IPR000734">
    <property type="entry name" value="TAG_lipase"/>
</dbReference>
<comment type="subcellular location">
    <subcellularLocation>
        <location evidence="1">Secreted</location>
    </subcellularLocation>
</comment>
<reference evidence="6" key="2">
    <citation type="submission" date="2022-10" db="EMBL/GenBank/DDBJ databases">
        <authorList>
            <consortium name="ENA_rothamsted_submissions"/>
            <consortium name="culmorum"/>
            <person name="King R."/>
        </authorList>
    </citation>
    <scope>NUCLEOTIDE SEQUENCE</scope>
</reference>
<keyword evidence="3" id="KW-0964">Secreted</keyword>
<dbReference type="GO" id="GO:0016298">
    <property type="term" value="F:lipase activity"/>
    <property type="evidence" value="ECO:0007669"/>
    <property type="project" value="InterPro"/>
</dbReference>
<evidence type="ECO:0000256" key="1">
    <source>
        <dbReference type="ARBA" id="ARBA00004613"/>
    </source>
</evidence>
<dbReference type="InterPro" id="IPR033906">
    <property type="entry name" value="Lipase_N"/>
</dbReference>
<evidence type="ECO:0000256" key="2">
    <source>
        <dbReference type="ARBA" id="ARBA00010701"/>
    </source>
</evidence>
<feature type="domain" description="Lipase" evidence="5">
    <location>
        <begin position="68"/>
        <end position="328"/>
    </location>
</feature>
<protein>
    <recommendedName>
        <fullName evidence="5">Lipase domain-containing protein</fullName>
    </recommendedName>
</protein>
<dbReference type="SUPFAM" id="SSF53474">
    <property type="entry name" value="alpha/beta-Hydrolases"/>
    <property type="match status" value="1"/>
</dbReference>
<keyword evidence="7" id="KW-1185">Reference proteome</keyword>
<dbReference type="InterPro" id="IPR013818">
    <property type="entry name" value="Lipase"/>
</dbReference>
<evidence type="ECO:0000256" key="4">
    <source>
        <dbReference type="RuleBase" id="RU004262"/>
    </source>
</evidence>
<proteinExistence type="inferred from homology"/>
<gene>
    <name evidence="6" type="ORF">CHIRRI_LOCUS8041</name>
</gene>
<dbReference type="GO" id="GO:0005615">
    <property type="term" value="C:extracellular space"/>
    <property type="evidence" value="ECO:0007669"/>
    <property type="project" value="TreeGrafter"/>
</dbReference>
<dbReference type="InterPro" id="IPR029058">
    <property type="entry name" value="AB_hydrolase_fold"/>
</dbReference>
<comment type="similarity">
    <text evidence="2 4">Belongs to the AB hydrolase superfamily. Lipase family.</text>
</comment>
<dbReference type="PANTHER" id="PTHR11610">
    <property type="entry name" value="LIPASE"/>
    <property type="match status" value="1"/>
</dbReference>
<name>A0A9N9RX23_9DIPT</name>
<evidence type="ECO:0000256" key="3">
    <source>
        <dbReference type="ARBA" id="ARBA00022525"/>
    </source>
</evidence>
<evidence type="ECO:0000313" key="7">
    <source>
        <dbReference type="Proteomes" id="UP001153620"/>
    </source>
</evidence>
<evidence type="ECO:0000259" key="5">
    <source>
        <dbReference type="Pfam" id="PF00151"/>
    </source>
</evidence>
<dbReference type="GO" id="GO:0017171">
    <property type="term" value="F:serine hydrolase activity"/>
    <property type="evidence" value="ECO:0007669"/>
    <property type="project" value="TreeGrafter"/>
</dbReference>